<accession>A0A8R7UY78</accession>
<organism evidence="1 2">
    <name type="scientific">Triticum urartu</name>
    <name type="common">Red wild einkorn</name>
    <name type="synonym">Crithodium urartu</name>
    <dbReference type="NCBI Taxonomy" id="4572"/>
    <lineage>
        <taxon>Eukaryota</taxon>
        <taxon>Viridiplantae</taxon>
        <taxon>Streptophyta</taxon>
        <taxon>Embryophyta</taxon>
        <taxon>Tracheophyta</taxon>
        <taxon>Spermatophyta</taxon>
        <taxon>Magnoliopsida</taxon>
        <taxon>Liliopsida</taxon>
        <taxon>Poales</taxon>
        <taxon>Poaceae</taxon>
        <taxon>BOP clade</taxon>
        <taxon>Pooideae</taxon>
        <taxon>Triticodae</taxon>
        <taxon>Triticeae</taxon>
        <taxon>Triticinae</taxon>
        <taxon>Triticum</taxon>
    </lineage>
</organism>
<reference evidence="1" key="3">
    <citation type="submission" date="2022-06" db="UniProtKB">
        <authorList>
            <consortium name="EnsemblPlants"/>
        </authorList>
    </citation>
    <scope>IDENTIFICATION</scope>
</reference>
<name>A0A8R7UY78_TRIUA</name>
<dbReference type="EnsemblPlants" id="TuG1812G0600003310.01.T01">
    <property type="protein sequence ID" value="TuG1812G0600003310.01.T01"/>
    <property type="gene ID" value="TuG1812G0600003310.01"/>
</dbReference>
<dbReference type="Proteomes" id="UP000015106">
    <property type="component" value="Chromosome 6"/>
</dbReference>
<reference evidence="2" key="1">
    <citation type="journal article" date="2013" name="Nature">
        <title>Draft genome of the wheat A-genome progenitor Triticum urartu.</title>
        <authorList>
            <person name="Ling H.Q."/>
            <person name="Zhao S."/>
            <person name="Liu D."/>
            <person name="Wang J."/>
            <person name="Sun H."/>
            <person name="Zhang C."/>
            <person name="Fan H."/>
            <person name="Li D."/>
            <person name="Dong L."/>
            <person name="Tao Y."/>
            <person name="Gao C."/>
            <person name="Wu H."/>
            <person name="Li Y."/>
            <person name="Cui Y."/>
            <person name="Guo X."/>
            <person name="Zheng S."/>
            <person name="Wang B."/>
            <person name="Yu K."/>
            <person name="Liang Q."/>
            <person name="Yang W."/>
            <person name="Lou X."/>
            <person name="Chen J."/>
            <person name="Feng M."/>
            <person name="Jian J."/>
            <person name="Zhang X."/>
            <person name="Luo G."/>
            <person name="Jiang Y."/>
            <person name="Liu J."/>
            <person name="Wang Z."/>
            <person name="Sha Y."/>
            <person name="Zhang B."/>
            <person name="Wu H."/>
            <person name="Tang D."/>
            <person name="Shen Q."/>
            <person name="Xue P."/>
            <person name="Zou S."/>
            <person name="Wang X."/>
            <person name="Liu X."/>
            <person name="Wang F."/>
            <person name="Yang Y."/>
            <person name="An X."/>
            <person name="Dong Z."/>
            <person name="Zhang K."/>
            <person name="Zhang X."/>
            <person name="Luo M.C."/>
            <person name="Dvorak J."/>
            <person name="Tong Y."/>
            <person name="Wang J."/>
            <person name="Yang H."/>
            <person name="Li Z."/>
            <person name="Wang D."/>
            <person name="Zhang A."/>
            <person name="Wang J."/>
        </authorList>
    </citation>
    <scope>NUCLEOTIDE SEQUENCE</scope>
    <source>
        <strain evidence="2">cv. G1812</strain>
    </source>
</reference>
<evidence type="ECO:0000313" key="1">
    <source>
        <dbReference type="EnsemblPlants" id="TuG1812G0600003310.01.T01"/>
    </source>
</evidence>
<proteinExistence type="predicted"/>
<keyword evidence="2" id="KW-1185">Reference proteome</keyword>
<protein>
    <submittedName>
        <fullName evidence="1">Uncharacterized protein</fullName>
    </submittedName>
</protein>
<dbReference type="Gramene" id="TuG1812G0600003310.01.T01">
    <property type="protein sequence ID" value="TuG1812G0600003310.01.T01"/>
    <property type="gene ID" value="TuG1812G0600003310.01"/>
</dbReference>
<reference evidence="1" key="2">
    <citation type="submission" date="2018-03" db="EMBL/GenBank/DDBJ databases">
        <title>The Triticum urartu genome reveals the dynamic nature of wheat genome evolution.</title>
        <authorList>
            <person name="Ling H."/>
            <person name="Ma B."/>
            <person name="Shi X."/>
            <person name="Liu H."/>
            <person name="Dong L."/>
            <person name="Sun H."/>
            <person name="Cao Y."/>
            <person name="Gao Q."/>
            <person name="Zheng S."/>
            <person name="Li Y."/>
            <person name="Yu Y."/>
            <person name="Du H."/>
            <person name="Qi M."/>
            <person name="Li Y."/>
            <person name="Yu H."/>
            <person name="Cui Y."/>
            <person name="Wang N."/>
            <person name="Chen C."/>
            <person name="Wu H."/>
            <person name="Zhao Y."/>
            <person name="Zhang J."/>
            <person name="Li Y."/>
            <person name="Zhou W."/>
            <person name="Zhang B."/>
            <person name="Hu W."/>
            <person name="Eijk M."/>
            <person name="Tang J."/>
            <person name="Witsenboer H."/>
            <person name="Zhao S."/>
            <person name="Li Z."/>
            <person name="Zhang A."/>
            <person name="Wang D."/>
            <person name="Liang C."/>
        </authorList>
    </citation>
    <scope>NUCLEOTIDE SEQUENCE [LARGE SCALE GENOMIC DNA]</scope>
    <source>
        <strain evidence="1">cv. G1812</strain>
    </source>
</reference>
<sequence length="61" mass="6915">MTIRLEHYGTLIGVDFYRGGDMLSPLPSVALEDLSDSKKELVGSCFYTRGADLNYQQMYFT</sequence>
<evidence type="ECO:0000313" key="2">
    <source>
        <dbReference type="Proteomes" id="UP000015106"/>
    </source>
</evidence>
<dbReference type="AlphaFoldDB" id="A0A8R7UY78"/>